<organism evidence="1 2">
    <name type="scientific">Mycoplasmopsis synoviae</name>
    <name type="common">Mycoplasma synoviae</name>
    <dbReference type="NCBI Taxonomy" id="2109"/>
    <lineage>
        <taxon>Bacteria</taxon>
        <taxon>Bacillati</taxon>
        <taxon>Mycoplasmatota</taxon>
        <taxon>Mycoplasmoidales</taxon>
        <taxon>Metamycoplasmataceae</taxon>
        <taxon>Mycoplasmopsis</taxon>
    </lineage>
</organism>
<proteinExistence type="predicted"/>
<accession>A0A3B0P714</accession>
<feature type="non-terminal residue" evidence="1">
    <location>
        <position position="68"/>
    </location>
</feature>
<dbReference type="Proteomes" id="UP000259328">
    <property type="component" value="Chromosome"/>
</dbReference>
<dbReference type="AlphaFoldDB" id="A0A3B0P714"/>
<protein>
    <submittedName>
        <fullName evidence="1">Uncharacterized protein</fullName>
    </submittedName>
</protein>
<evidence type="ECO:0000313" key="2">
    <source>
        <dbReference type="Proteomes" id="UP000259328"/>
    </source>
</evidence>
<evidence type="ECO:0000313" key="1">
    <source>
        <dbReference type="EMBL" id="SYV92918.1"/>
    </source>
</evidence>
<reference evidence="2" key="1">
    <citation type="submission" date="2018-06" db="EMBL/GenBank/DDBJ databases">
        <authorList>
            <consortium name="Pathogen Informatics"/>
        </authorList>
    </citation>
    <scope>NUCLEOTIDE SEQUENCE [LARGE SCALE GENOMIC DNA]</scope>
    <source>
        <strain evidence="2">NCTC10124</strain>
    </source>
</reference>
<dbReference type="EMBL" id="LS991953">
    <property type="protein sequence ID" value="SYV92918.1"/>
    <property type="molecule type" value="Genomic_DNA"/>
</dbReference>
<name>A0A3B0P714_MYCSY</name>
<gene>
    <name evidence="1" type="ORF">NCTC10124_00646</name>
</gene>
<sequence>MSLTDPVLSKFDLSVKSSGNKSIIANLVKSNSTDTNFTNKNTGSLFKALSFTFLLSEADEARQNSSFW</sequence>